<feature type="domain" description="TPM" evidence="4">
    <location>
        <begin position="55"/>
        <end position="154"/>
    </location>
</feature>
<dbReference type="Proteomes" id="UP000627538">
    <property type="component" value="Unassembled WGS sequence"/>
</dbReference>
<dbReference type="Pfam" id="PF04536">
    <property type="entry name" value="TPM_phosphatase"/>
    <property type="match status" value="1"/>
</dbReference>
<dbReference type="Gene3D" id="3.10.310.50">
    <property type="match status" value="1"/>
</dbReference>
<feature type="region of interest" description="Disordered" evidence="1">
    <location>
        <begin position="155"/>
        <end position="174"/>
    </location>
</feature>
<dbReference type="AlphaFoldDB" id="A0A8I0G8F6"/>
<feature type="signal peptide" evidence="3">
    <location>
        <begin position="1"/>
        <end position="33"/>
    </location>
</feature>
<name>A0A8I0G8F6_9ACTO</name>
<protein>
    <submittedName>
        <fullName evidence="5">TPM domain-containing protein</fullName>
    </submittedName>
</protein>
<keyword evidence="3" id="KW-0732">Signal</keyword>
<evidence type="ECO:0000313" key="5">
    <source>
        <dbReference type="EMBL" id="MBD3689820.1"/>
    </source>
</evidence>
<accession>A0A8I0G8F6</accession>
<dbReference type="RefSeq" id="WP_191071842.1">
    <property type="nucleotide sequence ID" value="NZ_CP060506.1"/>
</dbReference>
<evidence type="ECO:0000256" key="1">
    <source>
        <dbReference type="SAM" id="MobiDB-lite"/>
    </source>
</evidence>
<reference evidence="5 6" key="1">
    <citation type="submission" date="2020-08" db="EMBL/GenBank/DDBJ databases">
        <title>Winkia gen. nov., sp. nov., isolated from faeces of the Anser albifrons in China.</title>
        <authorList>
            <person name="Liu Q."/>
        </authorList>
    </citation>
    <scope>NUCLEOTIDE SEQUENCE [LARGE SCALE GENOMIC DNA]</scope>
    <source>
        <strain evidence="5 6">C62</strain>
    </source>
</reference>
<evidence type="ECO:0000256" key="3">
    <source>
        <dbReference type="SAM" id="SignalP"/>
    </source>
</evidence>
<keyword evidence="2" id="KW-0812">Transmembrane</keyword>
<dbReference type="EMBL" id="JACRUO010000001">
    <property type="protein sequence ID" value="MBD3689820.1"/>
    <property type="molecule type" value="Genomic_DNA"/>
</dbReference>
<keyword evidence="2" id="KW-1133">Transmembrane helix</keyword>
<feature type="transmembrane region" description="Helical" evidence="2">
    <location>
        <begin position="179"/>
        <end position="199"/>
    </location>
</feature>
<keyword evidence="2" id="KW-0472">Membrane</keyword>
<comment type="caution">
    <text evidence="5">The sequence shown here is derived from an EMBL/GenBank/DDBJ whole genome shotgun (WGS) entry which is preliminary data.</text>
</comment>
<proteinExistence type="predicted"/>
<gene>
    <name evidence="5" type="ORF">H8R10_06215</name>
</gene>
<evidence type="ECO:0000256" key="2">
    <source>
        <dbReference type="SAM" id="Phobius"/>
    </source>
</evidence>
<feature type="compositionally biased region" description="Gly residues" evidence="1">
    <location>
        <begin position="160"/>
        <end position="169"/>
    </location>
</feature>
<dbReference type="InterPro" id="IPR007621">
    <property type="entry name" value="TPM_dom"/>
</dbReference>
<organism evidence="5 6">
    <name type="scientific">Nanchangia anserum</name>
    <dbReference type="NCBI Taxonomy" id="2692125"/>
    <lineage>
        <taxon>Bacteria</taxon>
        <taxon>Bacillati</taxon>
        <taxon>Actinomycetota</taxon>
        <taxon>Actinomycetes</taxon>
        <taxon>Actinomycetales</taxon>
        <taxon>Actinomycetaceae</taxon>
        <taxon>Nanchangia</taxon>
    </lineage>
</organism>
<feature type="chain" id="PRO_5034354892" evidence="3">
    <location>
        <begin position="34"/>
        <end position="671"/>
    </location>
</feature>
<keyword evidence="6" id="KW-1185">Reference proteome</keyword>
<evidence type="ECO:0000313" key="6">
    <source>
        <dbReference type="Proteomes" id="UP000627538"/>
    </source>
</evidence>
<sequence length="671" mass="70480">MNSPTPSSRFLARLGTAGAIAGLAWCAVTPAVAESPVDSGGQRVVDHSGRLSSNDIAQAQAATDGTELYAVYVNSFDGLDRTRWCVETAQRSRLDTRAVLLVVATDDRDFDLCAGSAVELGSSERHQIADAARGELSDNKWSGATVAAARELKALETSRGDGGTRGGGDSDSESGGHSFVLIGALGLLVIAGAGAYIALRKNRRAHRAASSPAMQTATTAPATIDEATRVIVEVDDHVRQAREDLDFASAELGEAKVGPFEQALRDAETHRDKAWQLLRDAQQTGNGAQRDRFLRTAIDEANAAGAVITRQSQAFAQARKIQERAGDDLAAAERLIMDARRSQEMMSEELQRLHHDFPHTSFTSLDDNPDQADRLLTSAEHTLASGKQAWAAGDRDAAIAQLTLTQRAITQADNQIRQVMEARATLGDVNKALLREISALGSDLDDAARLAKDSEAVRPLVAEAHEAIATANAAREGQGDPLAAMERMIDANAALDEVLDPLREAEATTAKAQGAVRSRMGQVERRVSEAEAYISAHRGAVGAVARERANHAHKLLDQARDLVATDPKTAEQTLHEADALASQAQAIAEQDVARGRDDDFGADSFSWDSHHGRGGTGIDVGSLILGGLLFGGGGGHSSSWGGQTGGFGGGSFGGGGGFSGGFSGGFGGGRF</sequence>
<evidence type="ECO:0000259" key="4">
    <source>
        <dbReference type="Pfam" id="PF04536"/>
    </source>
</evidence>